<dbReference type="HAMAP" id="MF_00634">
    <property type="entry name" value="UPF0235"/>
    <property type="match status" value="1"/>
</dbReference>
<name>A0AAW2ZLD6_9EUKA</name>
<dbReference type="GO" id="GO:0005737">
    <property type="term" value="C:cytoplasm"/>
    <property type="evidence" value="ECO:0007669"/>
    <property type="project" value="TreeGrafter"/>
</dbReference>
<dbReference type="PANTHER" id="PTHR13420:SF7">
    <property type="entry name" value="UPF0235 PROTEIN C15ORF40"/>
    <property type="match status" value="1"/>
</dbReference>
<dbReference type="Gene3D" id="3.30.1200.10">
    <property type="entry name" value="YggU-like"/>
    <property type="match status" value="1"/>
</dbReference>
<organism evidence="2 3">
    <name type="scientific">Acrasis kona</name>
    <dbReference type="NCBI Taxonomy" id="1008807"/>
    <lineage>
        <taxon>Eukaryota</taxon>
        <taxon>Discoba</taxon>
        <taxon>Heterolobosea</taxon>
        <taxon>Tetramitia</taxon>
        <taxon>Eutetramitia</taxon>
        <taxon>Acrasidae</taxon>
        <taxon>Acrasis</taxon>
    </lineage>
</organism>
<proteinExistence type="inferred from homology"/>
<evidence type="ECO:0000313" key="3">
    <source>
        <dbReference type="Proteomes" id="UP001431209"/>
    </source>
</evidence>
<dbReference type="PANTHER" id="PTHR13420">
    <property type="entry name" value="UPF0235 PROTEIN C15ORF40"/>
    <property type="match status" value="1"/>
</dbReference>
<dbReference type="EMBL" id="JAOPGA020001561">
    <property type="protein sequence ID" value="KAL0489509.1"/>
    <property type="molecule type" value="Genomic_DNA"/>
</dbReference>
<comment type="caution">
    <text evidence="2">The sequence shown here is derived from an EMBL/GenBank/DDBJ whole genome shotgun (WGS) entry which is preliminary data.</text>
</comment>
<dbReference type="SMART" id="SM01152">
    <property type="entry name" value="DUF167"/>
    <property type="match status" value="1"/>
</dbReference>
<dbReference type="InterPro" id="IPR003746">
    <property type="entry name" value="DUF167"/>
</dbReference>
<protein>
    <submittedName>
        <fullName evidence="2">Uncharacterized protein</fullName>
    </submittedName>
</protein>
<accession>A0AAW2ZLD6</accession>
<reference evidence="2 3" key="1">
    <citation type="submission" date="2024-03" db="EMBL/GenBank/DDBJ databases">
        <title>The Acrasis kona genome and developmental transcriptomes reveal deep origins of eukaryotic multicellular pathways.</title>
        <authorList>
            <person name="Sheikh S."/>
            <person name="Fu C.-J."/>
            <person name="Brown M.W."/>
            <person name="Baldauf S.L."/>
        </authorList>
    </citation>
    <scope>NUCLEOTIDE SEQUENCE [LARGE SCALE GENOMIC DNA]</scope>
    <source>
        <strain evidence="2 3">ATCC MYA-3509</strain>
    </source>
</reference>
<sequence>MAKRAKDVLCATILAPTKCFSLTRTSIYIKLAVKPGSKQNSIVQIDESSPEMTIKIAAPPVDGEANKEVCEYIATILNTRKSNVTMHSGHKSRNKTIIIEGIGRDGIIKEEDVAWVYDRFKSSCDKD</sequence>
<dbReference type="Proteomes" id="UP001431209">
    <property type="component" value="Unassembled WGS sequence"/>
</dbReference>
<dbReference type="InterPro" id="IPR036591">
    <property type="entry name" value="YggU-like_sf"/>
</dbReference>
<gene>
    <name evidence="2" type="ORF">AKO1_010482</name>
</gene>
<comment type="similarity">
    <text evidence="1">Belongs to the UPF0235 family.</text>
</comment>
<evidence type="ECO:0000313" key="2">
    <source>
        <dbReference type="EMBL" id="KAL0489509.1"/>
    </source>
</evidence>
<dbReference type="NCBIfam" id="TIGR00251">
    <property type="entry name" value="DUF167 family protein"/>
    <property type="match status" value="1"/>
</dbReference>
<keyword evidence="3" id="KW-1185">Reference proteome</keyword>
<evidence type="ECO:0000256" key="1">
    <source>
        <dbReference type="ARBA" id="ARBA00010364"/>
    </source>
</evidence>
<dbReference type="SUPFAM" id="SSF69786">
    <property type="entry name" value="YggU-like"/>
    <property type="match status" value="1"/>
</dbReference>
<dbReference type="Pfam" id="PF02594">
    <property type="entry name" value="DUF167"/>
    <property type="match status" value="1"/>
</dbReference>
<dbReference type="AlphaFoldDB" id="A0AAW2ZLD6"/>